<name>A0A0B5D4V9_9CORY</name>
<evidence type="ECO:0000256" key="8">
    <source>
        <dbReference type="ARBA" id="ARBA00022989"/>
    </source>
</evidence>
<feature type="transmembrane region" description="Helical" evidence="10">
    <location>
        <begin position="122"/>
        <end position="142"/>
    </location>
</feature>
<dbReference type="PANTHER" id="PTHR12468">
    <property type="entry name" value="GPI MANNOSYLTRANSFERASE 2"/>
    <property type="match status" value="1"/>
</dbReference>
<dbReference type="STRING" id="1223515.B842_00905"/>
<comment type="subcellular location">
    <subcellularLocation>
        <location evidence="1">Endoplasmic reticulum membrane</location>
        <topology evidence="1">Multi-pass membrane protein</topology>
    </subcellularLocation>
</comment>
<evidence type="ECO:0000256" key="3">
    <source>
        <dbReference type="ARBA" id="ARBA00022502"/>
    </source>
</evidence>
<keyword evidence="3" id="KW-0337">GPI-anchor biosynthesis</keyword>
<evidence type="ECO:0000313" key="12">
    <source>
        <dbReference type="Proteomes" id="UP000031524"/>
    </source>
</evidence>
<keyword evidence="5 11" id="KW-0808">Transferase</keyword>
<evidence type="ECO:0000256" key="9">
    <source>
        <dbReference type="ARBA" id="ARBA00023136"/>
    </source>
</evidence>
<evidence type="ECO:0000256" key="7">
    <source>
        <dbReference type="ARBA" id="ARBA00022824"/>
    </source>
</evidence>
<feature type="transmembrane region" description="Helical" evidence="10">
    <location>
        <begin position="334"/>
        <end position="357"/>
    </location>
</feature>
<evidence type="ECO:0000256" key="1">
    <source>
        <dbReference type="ARBA" id="ARBA00004477"/>
    </source>
</evidence>
<dbReference type="GO" id="GO:0016020">
    <property type="term" value="C:membrane"/>
    <property type="evidence" value="ECO:0007669"/>
    <property type="project" value="GOC"/>
</dbReference>
<protein>
    <submittedName>
        <fullName evidence="11">GPI mannosyltransferase 2</fullName>
    </submittedName>
</protein>
<dbReference type="PANTHER" id="PTHR12468:SF2">
    <property type="entry name" value="GPI MANNOSYLTRANSFERASE 2"/>
    <property type="match status" value="1"/>
</dbReference>
<dbReference type="GO" id="GO:0006506">
    <property type="term" value="P:GPI anchor biosynthetic process"/>
    <property type="evidence" value="ECO:0007669"/>
    <property type="project" value="UniProtKB-UniPathway"/>
</dbReference>
<keyword evidence="9 10" id="KW-0472">Membrane</keyword>
<dbReference type="KEGG" id="chm:B842_00905"/>
<evidence type="ECO:0000256" key="5">
    <source>
        <dbReference type="ARBA" id="ARBA00022679"/>
    </source>
</evidence>
<keyword evidence="12" id="KW-1185">Reference proteome</keyword>
<dbReference type="RefSeq" id="WP_040084672.1">
    <property type="nucleotide sequence ID" value="NZ_BCSU01000008.1"/>
</dbReference>
<dbReference type="GO" id="GO:0000009">
    <property type="term" value="F:alpha-1,6-mannosyltransferase activity"/>
    <property type="evidence" value="ECO:0007669"/>
    <property type="project" value="InterPro"/>
</dbReference>
<comment type="pathway">
    <text evidence="2">Glycolipid biosynthesis; glycosylphosphatidylinositol-anchor biosynthesis.</text>
</comment>
<dbReference type="UniPathway" id="UPA00196"/>
<evidence type="ECO:0000256" key="6">
    <source>
        <dbReference type="ARBA" id="ARBA00022692"/>
    </source>
</evidence>
<dbReference type="EMBL" id="CP005286">
    <property type="protein sequence ID" value="AJE32037.1"/>
    <property type="molecule type" value="Genomic_DNA"/>
</dbReference>
<feature type="transmembrane region" description="Helical" evidence="10">
    <location>
        <begin position="287"/>
        <end position="305"/>
    </location>
</feature>
<evidence type="ECO:0000256" key="2">
    <source>
        <dbReference type="ARBA" id="ARBA00004687"/>
    </source>
</evidence>
<organism evidence="11 12">
    <name type="scientific">Corynebacterium humireducens NBRC 106098 = DSM 45392</name>
    <dbReference type="NCBI Taxonomy" id="1223515"/>
    <lineage>
        <taxon>Bacteria</taxon>
        <taxon>Bacillati</taxon>
        <taxon>Actinomycetota</taxon>
        <taxon>Actinomycetes</taxon>
        <taxon>Mycobacteriales</taxon>
        <taxon>Corynebacteriaceae</taxon>
        <taxon>Corynebacterium</taxon>
    </lineage>
</organism>
<feature type="transmembrane region" description="Helical" evidence="10">
    <location>
        <begin position="90"/>
        <end position="110"/>
    </location>
</feature>
<dbReference type="InterPro" id="IPR007315">
    <property type="entry name" value="PIG-V/Gpi18"/>
</dbReference>
<keyword evidence="8 10" id="KW-1133">Transmembrane helix</keyword>
<keyword evidence="7" id="KW-0256">Endoplasmic reticulum</keyword>
<evidence type="ECO:0000256" key="10">
    <source>
        <dbReference type="SAM" id="Phobius"/>
    </source>
</evidence>
<evidence type="ECO:0000256" key="4">
    <source>
        <dbReference type="ARBA" id="ARBA00022676"/>
    </source>
</evidence>
<gene>
    <name evidence="11" type="ORF">B842_00905</name>
</gene>
<evidence type="ECO:0000313" key="11">
    <source>
        <dbReference type="EMBL" id="AJE32037.1"/>
    </source>
</evidence>
<dbReference type="HOGENOM" id="CLU_036370_0_1_11"/>
<dbReference type="GO" id="GO:0004376">
    <property type="term" value="F:GPI mannosyltransferase activity"/>
    <property type="evidence" value="ECO:0007669"/>
    <property type="project" value="InterPro"/>
</dbReference>
<feature type="transmembrane region" description="Helical" evidence="10">
    <location>
        <begin position="162"/>
        <end position="188"/>
    </location>
</feature>
<dbReference type="AlphaFoldDB" id="A0A0B5D4V9"/>
<keyword evidence="6 10" id="KW-0812">Transmembrane</keyword>
<reference evidence="11 12" key="1">
    <citation type="submission" date="2013-04" db="EMBL/GenBank/DDBJ databases">
        <title>Complete genome sequence of Corynebacterium humireducens DSM 45392(T), isolated from a wastewater-fed microbial fuel cell.</title>
        <authorList>
            <person name="Ruckert C."/>
            <person name="Albersmeier A."/>
            <person name="Kalinowski J."/>
        </authorList>
    </citation>
    <scope>NUCLEOTIDE SEQUENCE [LARGE SCALE GENOMIC DNA]</scope>
    <source>
        <strain evidence="12">MFC-5</strain>
    </source>
</reference>
<feature type="transmembrane region" description="Helical" evidence="10">
    <location>
        <begin position="311"/>
        <end position="327"/>
    </location>
</feature>
<proteinExistence type="predicted"/>
<feature type="transmembrane region" description="Helical" evidence="10">
    <location>
        <begin position="261"/>
        <end position="280"/>
    </location>
</feature>
<keyword evidence="4 11" id="KW-0328">Glycosyltransferase</keyword>
<dbReference type="Pfam" id="PF04188">
    <property type="entry name" value="Mannosyl_trans2"/>
    <property type="match status" value="1"/>
</dbReference>
<feature type="transmembrane region" description="Helical" evidence="10">
    <location>
        <begin position="200"/>
        <end position="217"/>
    </location>
</feature>
<sequence>MLVDAILVFTLGAAFRVAVLGLLARANDDSLSGLLNKWDAQYYLAIAEQGYFRADIGTDVPVHERTLAFFPGYPGLVRLVHELTHLDYDVSAALVNLVAGVAMTAGVMVLAQRMGAGRGAQIGAAVVVSSAPMAITYSMPYSEALFGALAVWSLVAFLDRRWWWAAGLVLLLGFTRLTAVTMIGVFALAVLRHARRDRRAWLALALTPWSLLGYLTWASSHTIAQGGYFGIQEAGWDSGFDFGRATVTWVWEVLTTGDEGGYLLTVGVMLAAVGALPLAWRRVPWEVWWFAAALLATVLLSDGIMHSRPRLLLPAVILLLPWVIRGVEKLPPRLTVPLGAAWVLFGAWYSAYMLAVFEWAI</sequence>
<accession>A0A0B5D4V9</accession>
<dbReference type="Proteomes" id="UP000031524">
    <property type="component" value="Chromosome"/>
</dbReference>